<name>A0A646KTR7_STRJU</name>
<keyword evidence="2" id="KW-1185">Reference proteome</keyword>
<sequence>MGHAVVTRHCHSNEHRLHWSRYRRHSQARARRSHYKRRGHILQRVRLLCGAQRPHPSVGCQASSAGGMLLLTRNRLVGS</sequence>
<dbReference type="Proteomes" id="UP000419138">
    <property type="component" value="Unassembled WGS sequence"/>
</dbReference>
<accession>A0A646KTR7</accession>
<dbReference type="AlphaFoldDB" id="A0A646KTR7"/>
<reference evidence="1 2" key="1">
    <citation type="submission" date="2019-05" db="EMBL/GenBank/DDBJ databases">
        <title>Comparative genomics and metabolomics analyses of clavulanic acid producing Streptomyces species provides insight into specialized metabolism and evolution of beta-lactam biosynthetic gene clusters.</title>
        <authorList>
            <person name="Moore M.A."/>
            <person name="Cruz-Morales P."/>
            <person name="Barona Gomez F."/>
            <person name="Kapil T."/>
        </authorList>
    </citation>
    <scope>NUCLEOTIDE SEQUENCE [LARGE SCALE GENOMIC DNA]</scope>
    <source>
        <strain evidence="1 2">NRRL 5741</strain>
    </source>
</reference>
<evidence type="ECO:0000313" key="1">
    <source>
        <dbReference type="EMBL" id="MQT04406.1"/>
    </source>
</evidence>
<comment type="caution">
    <text evidence="1">The sequence shown here is derived from an EMBL/GenBank/DDBJ whole genome shotgun (WGS) entry which is preliminary data.</text>
</comment>
<gene>
    <name evidence="1" type="ORF">FF041_30885</name>
</gene>
<evidence type="ECO:0000313" key="2">
    <source>
        <dbReference type="Proteomes" id="UP000419138"/>
    </source>
</evidence>
<dbReference type="EMBL" id="VCLA01000191">
    <property type="protein sequence ID" value="MQT04406.1"/>
    <property type="molecule type" value="Genomic_DNA"/>
</dbReference>
<organism evidence="1 2">
    <name type="scientific">Streptomyces jumonjinensis</name>
    <dbReference type="NCBI Taxonomy" id="1945"/>
    <lineage>
        <taxon>Bacteria</taxon>
        <taxon>Bacillati</taxon>
        <taxon>Actinomycetota</taxon>
        <taxon>Actinomycetes</taxon>
        <taxon>Kitasatosporales</taxon>
        <taxon>Streptomycetaceae</taxon>
        <taxon>Streptomyces</taxon>
    </lineage>
</organism>
<protein>
    <submittedName>
        <fullName evidence="1">Uncharacterized protein</fullName>
    </submittedName>
</protein>
<proteinExistence type="predicted"/>